<evidence type="ECO:0000313" key="3">
    <source>
        <dbReference type="Proteomes" id="UP001198701"/>
    </source>
</evidence>
<comment type="caution">
    <text evidence="2">The sequence shown here is derived from an EMBL/GenBank/DDBJ whole genome shotgun (WGS) entry which is preliminary data.</text>
</comment>
<evidence type="ECO:0000256" key="1">
    <source>
        <dbReference type="SAM" id="MobiDB-lite"/>
    </source>
</evidence>
<dbReference type="RefSeq" id="WP_229431897.1">
    <property type="nucleotide sequence ID" value="NZ_JAJHPV010000012.1"/>
</dbReference>
<reference evidence="2 3" key="1">
    <citation type="submission" date="2021-11" db="EMBL/GenBank/DDBJ databases">
        <authorList>
            <person name="Huq M.A."/>
        </authorList>
    </citation>
    <scope>NUCLEOTIDE SEQUENCE [LARGE SCALE GENOMIC DNA]</scope>
    <source>
        <strain evidence="2 3">MAHUQ-52</strain>
    </source>
</reference>
<feature type="region of interest" description="Disordered" evidence="1">
    <location>
        <begin position="162"/>
        <end position="218"/>
    </location>
</feature>
<feature type="compositionally biased region" description="Polar residues" evidence="1">
    <location>
        <begin position="195"/>
        <end position="207"/>
    </location>
</feature>
<accession>A0ABS8ITC4</accession>
<sequence length="316" mass="34910">MQHTLIAVFDNRADAQGAMDELLLSGFSRENVRMSEDTSATGDYADADRTEDEGIGASIKHFFSDLFGSDNDFRSDKYSTAISKGHHLVTVSALDDTAVERAADVIERFNPVDIDEKAAEWGVPSTPSAGAMRMGSTGAMQRSQGTSLQFEGDRNLFAQQSLNDERPMGQTYQEPMGTNGELSVGSFGNPHGESLSGSLQQDTSASGDSGMASRREVRRGGVRVFSPLGADRPNLDEDYYVSHWERTYSATGDSFDDYAPAYSYGHEVAMMYRGRPWEDVEYDVRSGWESRQASAGESTWDRFKDAIRHGWNRLTH</sequence>
<dbReference type="EMBL" id="JAJHPV010000012">
    <property type="protein sequence ID" value="MCC6070978.1"/>
    <property type="molecule type" value="Genomic_DNA"/>
</dbReference>
<name>A0ABS8ITC4_9BURK</name>
<proteinExistence type="predicted"/>
<gene>
    <name evidence="2" type="ORF">LMJ30_08415</name>
</gene>
<organism evidence="2 3">
    <name type="scientific">Massilia agrisoli</name>
    <dbReference type="NCBI Taxonomy" id="2892444"/>
    <lineage>
        <taxon>Bacteria</taxon>
        <taxon>Pseudomonadati</taxon>
        <taxon>Pseudomonadota</taxon>
        <taxon>Betaproteobacteria</taxon>
        <taxon>Burkholderiales</taxon>
        <taxon>Oxalobacteraceae</taxon>
        <taxon>Telluria group</taxon>
        <taxon>Massilia</taxon>
    </lineage>
</organism>
<protein>
    <submittedName>
        <fullName evidence="2">General stress protein</fullName>
    </submittedName>
</protein>
<dbReference type="Proteomes" id="UP001198701">
    <property type="component" value="Unassembled WGS sequence"/>
</dbReference>
<keyword evidence="3" id="KW-1185">Reference proteome</keyword>
<evidence type="ECO:0000313" key="2">
    <source>
        <dbReference type="EMBL" id="MCC6070978.1"/>
    </source>
</evidence>